<feature type="non-terminal residue" evidence="1">
    <location>
        <position position="1"/>
    </location>
</feature>
<name>A0A382YB32_9ZZZZ</name>
<organism evidence="1">
    <name type="scientific">marine metagenome</name>
    <dbReference type="NCBI Taxonomy" id="408172"/>
    <lineage>
        <taxon>unclassified sequences</taxon>
        <taxon>metagenomes</taxon>
        <taxon>ecological metagenomes</taxon>
    </lineage>
</organism>
<proteinExistence type="predicted"/>
<accession>A0A382YB32</accession>
<evidence type="ECO:0000313" key="1">
    <source>
        <dbReference type="EMBL" id="SVD80071.1"/>
    </source>
</evidence>
<sequence length="35" mass="3942">VPVHVHKLLQIPVLVFPFGLDLPALKQLIELIVEL</sequence>
<protein>
    <submittedName>
        <fullName evidence="1">Uncharacterized protein</fullName>
    </submittedName>
</protein>
<gene>
    <name evidence="1" type="ORF">METZ01_LOCUS432925</name>
</gene>
<dbReference type="AlphaFoldDB" id="A0A382YB32"/>
<dbReference type="EMBL" id="UINC01174111">
    <property type="protein sequence ID" value="SVD80071.1"/>
    <property type="molecule type" value="Genomic_DNA"/>
</dbReference>
<reference evidence="1" key="1">
    <citation type="submission" date="2018-05" db="EMBL/GenBank/DDBJ databases">
        <authorList>
            <person name="Lanie J.A."/>
            <person name="Ng W.-L."/>
            <person name="Kazmierczak K.M."/>
            <person name="Andrzejewski T.M."/>
            <person name="Davidsen T.M."/>
            <person name="Wayne K.J."/>
            <person name="Tettelin H."/>
            <person name="Glass J.I."/>
            <person name="Rusch D."/>
            <person name="Podicherti R."/>
            <person name="Tsui H.-C.T."/>
            <person name="Winkler M.E."/>
        </authorList>
    </citation>
    <scope>NUCLEOTIDE SEQUENCE</scope>
</reference>
<feature type="non-terminal residue" evidence="1">
    <location>
        <position position="35"/>
    </location>
</feature>